<reference evidence="3" key="1">
    <citation type="submission" date="2024-05" db="EMBL/GenBank/DDBJ databases">
        <title>Isolation and characterization of Sporomusa carbonis sp. nov., a carboxydotrophic hydrogenogen in the genus of Sporomusa isolated from a charcoal burning pile.</title>
        <authorList>
            <person name="Boeer T."/>
            <person name="Rosenbaum F."/>
            <person name="Eysell L."/>
            <person name="Mueller V."/>
            <person name="Daniel R."/>
            <person name="Poehlein A."/>
        </authorList>
    </citation>
    <scope>NUCLEOTIDE SEQUENCE [LARGE SCALE GENOMIC DNA]</scope>
    <source>
        <strain evidence="3">DSM 10669</strain>
    </source>
</reference>
<accession>A0ABZ3II59</accession>
<keyword evidence="2" id="KW-0732">Signal</keyword>
<feature type="chain" id="PRO_5045546036" evidence="2">
    <location>
        <begin position="24"/>
        <end position="72"/>
    </location>
</feature>
<dbReference type="EMBL" id="CP155573">
    <property type="protein sequence ID" value="XFO65362.1"/>
    <property type="molecule type" value="Genomic_DNA"/>
</dbReference>
<feature type="compositionally biased region" description="Basic and acidic residues" evidence="1">
    <location>
        <begin position="42"/>
        <end position="52"/>
    </location>
</feature>
<dbReference type="Proteomes" id="UP000216752">
    <property type="component" value="Chromosome"/>
</dbReference>
<evidence type="ECO:0000313" key="3">
    <source>
        <dbReference type="EMBL" id="XFO65362.1"/>
    </source>
</evidence>
<name>A0ABZ3II59_9FIRM</name>
<protein>
    <submittedName>
        <fullName evidence="3">Uncharacterized protein</fullName>
    </submittedName>
</protein>
<feature type="region of interest" description="Disordered" evidence="1">
    <location>
        <begin position="40"/>
        <end position="72"/>
    </location>
</feature>
<proteinExistence type="predicted"/>
<sequence>MKKIIFLTLVMLFSFSIIASATAGVDVWVNGHYRSDGSYVDGHYRSDPDGNKDNNWSTRGNVNPHTGERGDR</sequence>
<keyword evidence="4" id="KW-1185">Reference proteome</keyword>
<evidence type="ECO:0000256" key="1">
    <source>
        <dbReference type="SAM" id="MobiDB-lite"/>
    </source>
</evidence>
<feature type="signal peptide" evidence="2">
    <location>
        <begin position="1"/>
        <end position="23"/>
    </location>
</feature>
<dbReference type="RefSeq" id="WP_094603425.1">
    <property type="nucleotide sequence ID" value="NZ_CP155573.1"/>
</dbReference>
<organism evidence="3 4">
    <name type="scientific">Sporomusa silvacetica DSM 10669</name>
    <dbReference type="NCBI Taxonomy" id="1123289"/>
    <lineage>
        <taxon>Bacteria</taxon>
        <taxon>Bacillati</taxon>
        <taxon>Bacillota</taxon>
        <taxon>Negativicutes</taxon>
        <taxon>Selenomonadales</taxon>
        <taxon>Sporomusaceae</taxon>
        <taxon>Sporomusa</taxon>
    </lineage>
</organism>
<feature type="compositionally biased region" description="Polar residues" evidence="1">
    <location>
        <begin position="53"/>
        <end position="64"/>
    </location>
</feature>
<evidence type="ECO:0000313" key="4">
    <source>
        <dbReference type="Proteomes" id="UP000216752"/>
    </source>
</evidence>
<gene>
    <name evidence="3" type="ORF">SPSIL_014720</name>
</gene>
<evidence type="ECO:0000256" key="2">
    <source>
        <dbReference type="SAM" id="SignalP"/>
    </source>
</evidence>